<keyword evidence="5 7" id="KW-1133">Transmembrane helix</keyword>
<dbReference type="PANTHER" id="PTHR43744">
    <property type="entry name" value="ABC TRANSPORTER PERMEASE PROTEIN MG189-RELATED-RELATED"/>
    <property type="match status" value="1"/>
</dbReference>
<keyword evidence="4 7" id="KW-0812">Transmembrane</keyword>
<dbReference type="KEGG" id="sper:EW093_06770"/>
<evidence type="ECO:0000313" key="10">
    <source>
        <dbReference type="Proteomes" id="UP000323824"/>
    </source>
</evidence>
<dbReference type="RefSeq" id="WP_149567658.1">
    <property type="nucleotide sequence ID" value="NZ_CP035807.1"/>
</dbReference>
<dbReference type="GO" id="GO:0005886">
    <property type="term" value="C:plasma membrane"/>
    <property type="evidence" value="ECO:0007669"/>
    <property type="project" value="UniProtKB-SubCell"/>
</dbReference>
<keyword evidence="10" id="KW-1185">Reference proteome</keyword>
<dbReference type="AlphaFoldDB" id="A0A5C1QA99"/>
<protein>
    <submittedName>
        <fullName evidence="9">Carbohydrate ABC transporter permease</fullName>
    </submittedName>
</protein>
<sequence>MNKYKKKIEAFPIVNTVLMVFLAFITLYPIWYTIVLAFNDASDAALGGIYWWPREFSLESFQKVFEEDVIIQAFTISVLRTVIGTVTAILFTAMTAYAWSKKHLIGRNIYLALGTFTMFFNGGLIPGFINLKNLGLLDTFWVYIIPTMFNFFNLIIFTSFFRSIPESLEESAYIDGAHEGIIFTRIILPLSGPVLATISLFHGVWHWNDFFMGVIYVNNRDLEPIQTYLYRIITSGSVNTQMSATPAAVRSNAVNSTSLRLATMIVVTFPIVCVYPFLQKYFVQGMTVGSVKG</sequence>
<evidence type="ECO:0000256" key="5">
    <source>
        <dbReference type="ARBA" id="ARBA00022989"/>
    </source>
</evidence>
<feature type="transmembrane region" description="Helical" evidence="7">
    <location>
        <begin position="109"/>
        <end position="129"/>
    </location>
</feature>
<keyword evidence="6 7" id="KW-0472">Membrane</keyword>
<dbReference type="OrthoDB" id="356811at2"/>
<dbReference type="InterPro" id="IPR035906">
    <property type="entry name" value="MetI-like_sf"/>
</dbReference>
<proteinExistence type="inferred from homology"/>
<evidence type="ECO:0000256" key="1">
    <source>
        <dbReference type="ARBA" id="ARBA00004651"/>
    </source>
</evidence>
<gene>
    <name evidence="9" type="ORF">EW093_06770</name>
</gene>
<dbReference type="EMBL" id="CP035807">
    <property type="protein sequence ID" value="QEN04411.1"/>
    <property type="molecule type" value="Genomic_DNA"/>
</dbReference>
<dbReference type="InterPro" id="IPR000515">
    <property type="entry name" value="MetI-like"/>
</dbReference>
<dbReference type="Gene3D" id="1.10.3720.10">
    <property type="entry name" value="MetI-like"/>
    <property type="match status" value="1"/>
</dbReference>
<dbReference type="Proteomes" id="UP000323824">
    <property type="component" value="Chromosome"/>
</dbReference>
<dbReference type="PROSITE" id="PS50928">
    <property type="entry name" value="ABC_TM1"/>
    <property type="match status" value="1"/>
</dbReference>
<keyword evidence="3" id="KW-1003">Cell membrane</keyword>
<evidence type="ECO:0000259" key="8">
    <source>
        <dbReference type="PROSITE" id="PS50928"/>
    </source>
</evidence>
<evidence type="ECO:0000256" key="3">
    <source>
        <dbReference type="ARBA" id="ARBA00022475"/>
    </source>
</evidence>
<comment type="subcellular location">
    <subcellularLocation>
        <location evidence="1 7">Cell membrane</location>
        <topology evidence="1 7">Multi-pass membrane protein</topology>
    </subcellularLocation>
</comment>
<evidence type="ECO:0000256" key="6">
    <source>
        <dbReference type="ARBA" id="ARBA00023136"/>
    </source>
</evidence>
<comment type="similarity">
    <text evidence="7">Belongs to the binding-protein-dependent transport system permease family.</text>
</comment>
<keyword evidence="2 7" id="KW-0813">Transport</keyword>
<evidence type="ECO:0000256" key="2">
    <source>
        <dbReference type="ARBA" id="ARBA00022448"/>
    </source>
</evidence>
<accession>A0A5C1QA99</accession>
<reference evidence="9 10" key="1">
    <citation type="submission" date="2019-02" db="EMBL/GenBank/DDBJ databases">
        <authorList>
            <person name="Fomenkov A."/>
            <person name="Dubinina G."/>
            <person name="Grabovich M."/>
            <person name="Vincze T."/>
            <person name="Roberts R.J."/>
        </authorList>
    </citation>
    <scope>NUCLEOTIDE SEQUENCE [LARGE SCALE GENOMIC DNA]</scope>
    <source>
        <strain evidence="9 10">P</strain>
    </source>
</reference>
<dbReference type="Pfam" id="PF00528">
    <property type="entry name" value="BPD_transp_1"/>
    <property type="match status" value="1"/>
</dbReference>
<feature type="transmembrane region" description="Helical" evidence="7">
    <location>
        <begin position="141"/>
        <end position="161"/>
    </location>
</feature>
<dbReference type="CDD" id="cd06261">
    <property type="entry name" value="TM_PBP2"/>
    <property type="match status" value="1"/>
</dbReference>
<reference evidence="9 10" key="2">
    <citation type="submission" date="2019-09" db="EMBL/GenBank/DDBJ databases">
        <title>Complete Genome Sequence and Methylome Analysis of free living Spirochaetas.</title>
        <authorList>
            <person name="Leshcheva N."/>
            <person name="Mikheeva N."/>
        </authorList>
    </citation>
    <scope>NUCLEOTIDE SEQUENCE [LARGE SCALE GENOMIC DNA]</scope>
    <source>
        <strain evidence="9 10">P</strain>
    </source>
</reference>
<feature type="transmembrane region" description="Helical" evidence="7">
    <location>
        <begin position="182"/>
        <end position="205"/>
    </location>
</feature>
<name>A0A5C1QA99_9SPIO</name>
<feature type="domain" description="ABC transmembrane type-1" evidence="8">
    <location>
        <begin position="74"/>
        <end position="272"/>
    </location>
</feature>
<evidence type="ECO:0000256" key="7">
    <source>
        <dbReference type="RuleBase" id="RU363032"/>
    </source>
</evidence>
<feature type="transmembrane region" description="Helical" evidence="7">
    <location>
        <begin position="12"/>
        <end position="31"/>
    </location>
</feature>
<dbReference type="PANTHER" id="PTHR43744:SF9">
    <property type="entry name" value="POLYGALACTURONAN_RHAMNOGALACTURONAN TRANSPORT SYSTEM PERMEASE PROTEIN YTCP"/>
    <property type="match status" value="1"/>
</dbReference>
<organism evidence="9 10">
    <name type="scientific">Thiospirochaeta perfilievii</name>
    <dbReference type="NCBI Taxonomy" id="252967"/>
    <lineage>
        <taxon>Bacteria</taxon>
        <taxon>Pseudomonadati</taxon>
        <taxon>Spirochaetota</taxon>
        <taxon>Spirochaetia</taxon>
        <taxon>Spirochaetales</taxon>
        <taxon>Spirochaetaceae</taxon>
        <taxon>Thiospirochaeta</taxon>
    </lineage>
</organism>
<dbReference type="SUPFAM" id="SSF161098">
    <property type="entry name" value="MetI-like"/>
    <property type="match status" value="1"/>
</dbReference>
<feature type="transmembrane region" description="Helical" evidence="7">
    <location>
        <begin position="259"/>
        <end position="278"/>
    </location>
</feature>
<dbReference type="GO" id="GO:0055085">
    <property type="term" value="P:transmembrane transport"/>
    <property type="evidence" value="ECO:0007669"/>
    <property type="project" value="InterPro"/>
</dbReference>
<evidence type="ECO:0000256" key="4">
    <source>
        <dbReference type="ARBA" id="ARBA00022692"/>
    </source>
</evidence>
<evidence type="ECO:0000313" key="9">
    <source>
        <dbReference type="EMBL" id="QEN04411.1"/>
    </source>
</evidence>
<feature type="transmembrane region" description="Helical" evidence="7">
    <location>
        <begin position="69"/>
        <end position="97"/>
    </location>
</feature>